<feature type="transmembrane region" description="Helical" evidence="1">
    <location>
        <begin position="60"/>
        <end position="80"/>
    </location>
</feature>
<keyword evidence="1" id="KW-0472">Membrane</keyword>
<evidence type="ECO:0000313" key="3">
    <source>
        <dbReference type="EMBL" id="KAG7364116.1"/>
    </source>
</evidence>
<feature type="transmembrane region" description="Helical" evidence="1">
    <location>
        <begin position="213"/>
        <end position="236"/>
    </location>
</feature>
<dbReference type="EMBL" id="JAGRRH010000051">
    <property type="protein sequence ID" value="KAG7338716.1"/>
    <property type="molecule type" value="Genomic_DNA"/>
</dbReference>
<comment type="caution">
    <text evidence="3">The sequence shown here is derived from an EMBL/GenBank/DDBJ whole genome shotgun (WGS) entry which is preliminary data.</text>
</comment>
<dbReference type="Proteomes" id="UP000693970">
    <property type="component" value="Unassembled WGS sequence"/>
</dbReference>
<feature type="transmembrane region" description="Helical" evidence="1">
    <location>
        <begin position="277"/>
        <end position="299"/>
    </location>
</feature>
<name>A0A9K3LNP9_9STRA</name>
<keyword evidence="4" id="KW-1185">Reference proteome</keyword>
<feature type="transmembrane region" description="Helical" evidence="1">
    <location>
        <begin position="21"/>
        <end position="40"/>
    </location>
</feature>
<organism evidence="3 4">
    <name type="scientific">Nitzschia inconspicua</name>
    <dbReference type="NCBI Taxonomy" id="303405"/>
    <lineage>
        <taxon>Eukaryota</taxon>
        <taxon>Sar</taxon>
        <taxon>Stramenopiles</taxon>
        <taxon>Ochrophyta</taxon>
        <taxon>Bacillariophyta</taxon>
        <taxon>Bacillariophyceae</taxon>
        <taxon>Bacillariophycidae</taxon>
        <taxon>Bacillariales</taxon>
        <taxon>Bacillariaceae</taxon>
        <taxon>Nitzschia</taxon>
    </lineage>
</organism>
<accession>A0A9K3LNP9</accession>
<evidence type="ECO:0000313" key="2">
    <source>
        <dbReference type="EMBL" id="KAG7338716.1"/>
    </source>
</evidence>
<evidence type="ECO:0000256" key="1">
    <source>
        <dbReference type="SAM" id="Phobius"/>
    </source>
</evidence>
<evidence type="ECO:0000313" key="4">
    <source>
        <dbReference type="Proteomes" id="UP000693970"/>
    </source>
</evidence>
<gene>
    <name evidence="2" type="ORF">IV203_006352</name>
    <name evidence="3" type="ORF">IV203_037318</name>
</gene>
<dbReference type="OrthoDB" id="427138at2759"/>
<dbReference type="EMBL" id="JAGRRH010000009">
    <property type="protein sequence ID" value="KAG7364116.1"/>
    <property type="molecule type" value="Genomic_DNA"/>
</dbReference>
<dbReference type="AlphaFoldDB" id="A0A9K3LNP9"/>
<feature type="transmembrane region" description="Helical" evidence="1">
    <location>
        <begin position="156"/>
        <end position="176"/>
    </location>
</feature>
<protein>
    <submittedName>
        <fullName evidence="3">Uncharacterized protein</fullName>
    </submittedName>
</protein>
<keyword evidence="1" id="KW-0812">Transmembrane</keyword>
<proteinExistence type="predicted"/>
<keyword evidence="1" id="KW-1133">Transmembrane helix</keyword>
<reference evidence="3" key="1">
    <citation type="journal article" date="2021" name="Sci. Rep.">
        <title>Diploid genomic architecture of Nitzschia inconspicua, an elite biomass production diatom.</title>
        <authorList>
            <person name="Oliver A."/>
            <person name="Podell S."/>
            <person name="Pinowska A."/>
            <person name="Traller J.C."/>
            <person name="Smith S.R."/>
            <person name="McClure R."/>
            <person name="Beliaev A."/>
            <person name="Bohutskyi P."/>
            <person name="Hill E.A."/>
            <person name="Rabines A."/>
            <person name="Zheng H."/>
            <person name="Allen L.Z."/>
            <person name="Kuo A."/>
            <person name="Grigoriev I.V."/>
            <person name="Allen A.E."/>
            <person name="Hazlebeck D."/>
            <person name="Allen E.E."/>
        </authorList>
    </citation>
    <scope>NUCLEOTIDE SEQUENCE</scope>
    <source>
        <strain evidence="3">Hildebrandi</strain>
    </source>
</reference>
<reference evidence="3" key="2">
    <citation type="submission" date="2021-04" db="EMBL/GenBank/DDBJ databases">
        <authorList>
            <person name="Podell S."/>
        </authorList>
    </citation>
    <scope>NUCLEOTIDE SEQUENCE</scope>
    <source>
        <strain evidence="3">Hildebrandi</strain>
    </source>
</reference>
<sequence>MTSDTKAKEESKSSQDLAGKLQGVAKVLFDFLCAVIPYTIKAGYKIHAFWNHCDDNVVAAFIGFVFCFFGGMFPTLFSAIQAAEQGGRAALVDAVSDLCDEAVIIIRESKKDDKEDKDGDGVEDIKQLDNKEYVKRKTLLVLSKCNPKKIDKALNAMYTVWLSVMAVLTVQFAKYIQMANSIAEFMKQPVERFVEPIVIAATPDHYDKWIPVILGWICEAIGISLAWTIASIQIAFASSMKGGLMLARAGYKALLKHNIRLGGLIVDNHEHTNIDEYASYVLAALGFMFQFFVGFRAPFPLNLLLWPFEIGEWIIRVGLMRNSNAS</sequence>